<dbReference type="Gene3D" id="3.80.10.10">
    <property type="entry name" value="Ribonuclease Inhibitor"/>
    <property type="match status" value="2"/>
</dbReference>
<accession>A0AAW1QA90</accession>
<sequence length="1412" mass="151286">MGRLQTFGVFLDLHGNALFGSVPSTIGSCSLLTVLSLARNKLTGAIPPGLFLLSKLASVNMGYNELTGTLGAVTAMTSLTRFSFSHNQLTGQIPADWFTLSKLSTIALDNNNLTGTIPAGAALNDTSSWGISSALQRAGPSMYISFTNNQLTGTLPVGLAQLSIQELNLAYNNLTGPIAPLLSALPGWRVMRLGYNRLTGSLPAMFASLDVRSLDVHSNLLTGTLPASIADLTSLRQLNLVENKFSGGLPESIDQLRSLELLRFSDSGFQTVVRNSRGEWLPEWAYFALTNHTGQQIFIDLSPYIYCMPVVIDTSRFPLDSTDGVMQASPSFFRYQNCRCAPGYTEGWTGNASIMTCSPSPPGNNRTTLLLLVLVPSATVVIIIVAVTAHLLRTQLAAYLGTVAKKRGPPGAGKKVTLVATDVEGSTELWEWNHEAMNEAIDVHDRVMRSQLTKFHGYEVTTEGDAFLLAFHEASDAVAWAVAVQQALLTAKWPTDLQYHPRSCIRRFPQQKRHASNEGAALEDDAVSQGIPAIHELASKVSFAAPSASEGDVTLEIPEDATGAAGHEFLELHEVEPHDIAFRGLSVRMGIATGQVLSTHVHHLSMRVEYDGPVVTLLHAIADCPSGGQIIVESQTFGDINSQLTDIPLRLPPHPDYNALQQQVRAQQSGNSIAQSMARLGLRHSNSKSSITGQTGQKMLPLARTASNVSAPGLERKGTNTLGMSSASIGTNAPLEYMATGAGKSQDLGRGGPLVSWWLRRRSEAGDAEAAQQSSLMVMDMGTHVLKELEEPTQLHQILVPGLEERARMQPAISTVEQLAPGYFDAPGATEAPLAANVKPAELPGVTLCFCTIDGLKSMQTLSETASEHALTLYRDCVRRLLRSKNGYECQEAEGSFMLAFGRPMDAVQFCLLVQEALCEVHWGDDVLSLPPCKTIVGEQNQLLFRGPKAKMGVYEGTPTRVVPHTTTGRADYFGPLVNRAARFCNGAAHGGQVVAPGELVRKVIGDWIAQECPEVEEDCRPLLLRAVIASPDKLVPVTQPPPTSPHWPAATASGGLSNSLQRALIKVEADPVSRWVLHQNPLLGEGEPGSAEYPNAAGPAVDRASSATPLMAGSAEGNRSHVDPARKPPHIPADSSANSARHHRQSGEAPLATEDSDLAARVEEHMASWPSSATTSPVVAAAGGKPGRQTKPHRLACESPITSPTEPPEAHAGSARLHRTRESFELPAPRGGGKPSRSTHDGCTESLSSFPDARSGGGAAALHSSLRSLAHVHAADDADAPQSPPAASDLARMISRGTHRRRSSAMTSATRRTSVTSDGSHYVERDPWRHIKQVDVSHVGQIRFKGVIGVQTVMQLSSGRLNTRTFPAKPPSIKAEQVAPGRGLLYVVMMPEEEPHIPREPFPIAADLELA</sequence>
<evidence type="ECO:0000256" key="3">
    <source>
        <dbReference type="SAM" id="Phobius"/>
    </source>
</evidence>
<feature type="compositionally biased region" description="Low complexity" evidence="2">
    <location>
        <begin position="1305"/>
        <end position="1318"/>
    </location>
</feature>
<evidence type="ECO:0000313" key="6">
    <source>
        <dbReference type="Proteomes" id="UP001489004"/>
    </source>
</evidence>
<protein>
    <recommendedName>
        <fullName evidence="4">Guanylate cyclase domain-containing protein</fullName>
    </recommendedName>
</protein>
<dbReference type="SUPFAM" id="SSF55073">
    <property type="entry name" value="Nucleotide cyclase"/>
    <property type="match status" value="2"/>
</dbReference>
<comment type="caution">
    <text evidence="5">The sequence shown here is derived from an EMBL/GenBank/DDBJ whole genome shotgun (WGS) entry which is preliminary data.</text>
</comment>
<dbReference type="GO" id="GO:0009190">
    <property type="term" value="P:cyclic nucleotide biosynthetic process"/>
    <property type="evidence" value="ECO:0007669"/>
    <property type="project" value="InterPro"/>
</dbReference>
<keyword evidence="6" id="KW-1185">Reference proteome</keyword>
<dbReference type="PROSITE" id="PS51257">
    <property type="entry name" value="PROKAR_LIPOPROTEIN"/>
    <property type="match status" value="1"/>
</dbReference>
<evidence type="ECO:0000256" key="2">
    <source>
        <dbReference type="SAM" id="MobiDB-lite"/>
    </source>
</evidence>
<dbReference type="EMBL" id="JALJOR010000004">
    <property type="protein sequence ID" value="KAK9818038.1"/>
    <property type="molecule type" value="Genomic_DNA"/>
</dbReference>
<dbReference type="InterPro" id="IPR029787">
    <property type="entry name" value="Nucleotide_cyclase"/>
</dbReference>
<gene>
    <name evidence="5" type="ORF">WJX72_006076</name>
</gene>
<feature type="compositionally biased region" description="Low complexity" evidence="2">
    <location>
        <begin position="1171"/>
        <end position="1184"/>
    </location>
</feature>
<dbReference type="PANTHER" id="PTHR48064:SF6">
    <property type="entry name" value="RECEPTOR-LIKE PROTEIN KINASE 2"/>
    <property type="match status" value="1"/>
</dbReference>
<feature type="transmembrane region" description="Helical" evidence="3">
    <location>
        <begin position="369"/>
        <end position="392"/>
    </location>
</feature>
<proteinExistence type="predicted"/>
<name>A0AAW1QA90_9CHLO</name>
<organism evidence="5 6">
    <name type="scientific">[Myrmecia] bisecta</name>
    <dbReference type="NCBI Taxonomy" id="41462"/>
    <lineage>
        <taxon>Eukaryota</taxon>
        <taxon>Viridiplantae</taxon>
        <taxon>Chlorophyta</taxon>
        <taxon>core chlorophytes</taxon>
        <taxon>Trebouxiophyceae</taxon>
        <taxon>Trebouxiales</taxon>
        <taxon>Trebouxiaceae</taxon>
        <taxon>Myrmecia</taxon>
    </lineage>
</organism>
<feature type="region of interest" description="Disordered" evidence="2">
    <location>
        <begin position="1084"/>
        <end position="1260"/>
    </location>
</feature>
<evidence type="ECO:0000313" key="5">
    <source>
        <dbReference type="EMBL" id="KAK9818038.1"/>
    </source>
</evidence>
<evidence type="ECO:0000259" key="4">
    <source>
        <dbReference type="Pfam" id="PF00211"/>
    </source>
</evidence>
<keyword evidence="3" id="KW-0472">Membrane</keyword>
<evidence type="ECO:0000256" key="1">
    <source>
        <dbReference type="ARBA" id="ARBA00004430"/>
    </source>
</evidence>
<reference evidence="5 6" key="1">
    <citation type="journal article" date="2024" name="Nat. Commun.">
        <title>Phylogenomics reveals the evolutionary origins of lichenization in chlorophyte algae.</title>
        <authorList>
            <person name="Puginier C."/>
            <person name="Libourel C."/>
            <person name="Otte J."/>
            <person name="Skaloud P."/>
            <person name="Haon M."/>
            <person name="Grisel S."/>
            <person name="Petersen M."/>
            <person name="Berrin J.G."/>
            <person name="Delaux P.M."/>
            <person name="Dal Grande F."/>
            <person name="Keller J."/>
        </authorList>
    </citation>
    <scope>NUCLEOTIDE SEQUENCE [LARGE SCALE GENOMIC DNA]</scope>
    <source>
        <strain evidence="5 6">SAG 2043</strain>
    </source>
</reference>
<dbReference type="Pfam" id="PF00211">
    <property type="entry name" value="Guanylate_cyc"/>
    <property type="match status" value="1"/>
</dbReference>
<dbReference type="InterPro" id="IPR001054">
    <property type="entry name" value="A/G_cyclase"/>
</dbReference>
<dbReference type="Pfam" id="PF00560">
    <property type="entry name" value="LRR_1"/>
    <property type="match status" value="2"/>
</dbReference>
<dbReference type="InterPro" id="IPR001611">
    <property type="entry name" value="Leu-rich_rpt"/>
</dbReference>
<keyword evidence="3" id="KW-0812">Transmembrane</keyword>
<dbReference type="SUPFAM" id="SSF52058">
    <property type="entry name" value="L domain-like"/>
    <property type="match status" value="1"/>
</dbReference>
<dbReference type="Proteomes" id="UP001489004">
    <property type="component" value="Unassembled WGS sequence"/>
</dbReference>
<keyword evidence="3" id="KW-1133">Transmembrane helix</keyword>
<dbReference type="PANTHER" id="PTHR48064">
    <property type="entry name" value="OS01G0750400 PROTEIN"/>
    <property type="match status" value="1"/>
</dbReference>
<feature type="region of interest" description="Disordered" evidence="2">
    <location>
        <begin position="1296"/>
        <end position="1322"/>
    </location>
</feature>
<comment type="subcellular location">
    <subcellularLocation>
        <location evidence="1">Cytoplasm</location>
        <location evidence="1">Cytoskeleton</location>
        <location evidence="1">Cilium axoneme</location>
    </subcellularLocation>
</comment>
<dbReference type="InterPro" id="IPR053038">
    <property type="entry name" value="RLP_Defense"/>
</dbReference>
<dbReference type="GO" id="GO:0035556">
    <property type="term" value="P:intracellular signal transduction"/>
    <property type="evidence" value="ECO:0007669"/>
    <property type="project" value="InterPro"/>
</dbReference>
<dbReference type="InterPro" id="IPR032675">
    <property type="entry name" value="LRR_dom_sf"/>
</dbReference>
<dbReference type="GO" id="GO:0005930">
    <property type="term" value="C:axoneme"/>
    <property type="evidence" value="ECO:0007669"/>
    <property type="project" value="UniProtKB-SubCell"/>
</dbReference>
<feature type="region of interest" description="Disordered" evidence="2">
    <location>
        <begin position="1036"/>
        <end position="1055"/>
    </location>
</feature>
<dbReference type="Gene3D" id="3.30.70.1230">
    <property type="entry name" value="Nucleotide cyclase"/>
    <property type="match status" value="2"/>
</dbReference>
<feature type="domain" description="Guanylate cyclase" evidence="4">
    <location>
        <begin position="414"/>
        <end position="636"/>
    </location>
</feature>